<evidence type="ECO:0000313" key="5">
    <source>
        <dbReference type="Proteomes" id="UP000272474"/>
    </source>
</evidence>
<dbReference type="InterPro" id="IPR018511">
    <property type="entry name" value="Hemolysin-typ_Ca-bd_CS"/>
</dbReference>
<feature type="signal peptide" evidence="3">
    <location>
        <begin position="1"/>
        <end position="29"/>
    </location>
</feature>
<keyword evidence="5" id="KW-1185">Reference proteome</keyword>
<dbReference type="InterPro" id="IPR050557">
    <property type="entry name" value="RTX_toxin/Mannuronan_C5-epim"/>
</dbReference>
<dbReference type="GO" id="GO:0005576">
    <property type="term" value="C:extracellular region"/>
    <property type="evidence" value="ECO:0007669"/>
    <property type="project" value="UniProtKB-SubCell"/>
</dbReference>
<keyword evidence="2" id="KW-0964">Secreted</keyword>
<evidence type="ECO:0000313" key="4">
    <source>
        <dbReference type="EMBL" id="RKN39479.1"/>
    </source>
</evidence>
<evidence type="ECO:0000256" key="3">
    <source>
        <dbReference type="SAM" id="SignalP"/>
    </source>
</evidence>
<organism evidence="4 5">
    <name type="scientific">Streptomyces hoynatensis</name>
    <dbReference type="NCBI Taxonomy" id="1141874"/>
    <lineage>
        <taxon>Bacteria</taxon>
        <taxon>Bacillati</taxon>
        <taxon>Actinomycetota</taxon>
        <taxon>Actinomycetes</taxon>
        <taxon>Kitasatosporales</taxon>
        <taxon>Streptomycetaceae</taxon>
        <taxon>Streptomyces</taxon>
    </lineage>
</organism>
<reference evidence="4 5" key="1">
    <citation type="journal article" date="2014" name="Int. J. Syst. Evol. Microbiol.">
        <title>Streptomyces hoynatensis sp. nov., isolated from deep marine sediment.</title>
        <authorList>
            <person name="Veyisoglu A."/>
            <person name="Sahin N."/>
        </authorList>
    </citation>
    <scope>NUCLEOTIDE SEQUENCE [LARGE SCALE GENOMIC DNA]</scope>
    <source>
        <strain evidence="4 5">KCTC 29097</strain>
    </source>
</reference>
<sequence>MNRTRLIPASSAAALALLAAGAAATPAAAEDGAAYATVGANWRTQSISYVAAAGQENDLYATSLGPGTEGRRIGFNDEVPILPGDHCTYLDPNDDTFVVCELPTDSSRPDDIRIQLGDGDDGMFTNDPGVTEVHGGAGDDELHAHTARVVTGDAGDDMLMGSRYLFGGAGMDHLMGSIADEILSGGRGDDMIEGNEGNDVADGGAGNDEISGGDGNDVLYGGFGDDMLSGDAGRDLVLGGPGHDEVTG</sequence>
<proteinExistence type="predicted"/>
<dbReference type="PROSITE" id="PS00330">
    <property type="entry name" value="HEMOLYSIN_CALCIUM"/>
    <property type="match status" value="1"/>
</dbReference>
<dbReference type="EMBL" id="RBAL01000013">
    <property type="protein sequence ID" value="RKN39479.1"/>
    <property type="molecule type" value="Genomic_DNA"/>
</dbReference>
<evidence type="ECO:0000256" key="1">
    <source>
        <dbReference type="ARBA" id="ARBA00004613"/>
    </source>
</evidence>
<keyword evidence="3" id="KW-0732">Signal</keyword>
<dbReference type="AlphaFoldDB" id="A0A3A9YUL3"/>
<dbReference type="OrthoDB" id="4323817at2"/>
<dbReference type="Proteomes" id="UP000272474">
    <property type="component" value="Unassembled WGS sequence"/>
</dbReference>
<comment type="subcellular location">
    <subcellularLocation>
        <location evidence="1">Secreted</location>
    </subcellularLocation>
</comment>
<gene>
    <name evidence="4" type="ORF">D7294_21030</name>
</gene>
<evidence type="ECO:0000256" key="2">
    <source>
        <dbReference type="ARBA" id="ARBA00022525"/>
    </source>
</evidence>
<dbReference type="SUPFAM" id="SSF51120">
    <property type="entry name" value="beta-Roll"/>
    <property type="match status" value="1"/>
</dbReference>
<dbReference type="InterPro" id="IPR001343">
    <property type="entry name" value="Hemolysn_Ca-bd"/>
</dbReference>
<dbReference type="Gene3D" id="2.150.10.10">
    <property type="entry name" value="Serralysin-like metalloprotease, C-terminal"/>
    <property type="match status" value="1"/>
</dbReference>
<dbReference type="PANTHER" id="PTHR38340">
    <property type="entry name" value="S-LAYER PROTEIN"/>
    <property type="match status" value="1"/>
</dbReference>
<dbReference type="RefSeq" id="WP_120682101.1">
    <property type="nucleotide sequence ID" value="NZ_RBAL01000013.1"/>
</dbReference>
<name>A0A3A9YUL3_9ACTN</name>
<accession>A0A3A9YUL3</accession>
<feature type="chain" id="PRO_5017264413" evidence="3">
    <location>
        <begin position="30"/>
        <end position="248"/>
    </location>
</feature>
<comment type="caution">
    <text evidence="4">The sequence shown here is derived from an EMBL/GenBank/DDBJ whole genome shotgun (WGS) entry which is preliminary data.</text>
</comment>
<dbReference type="InterPro" id="IPR011049">
    <property type="entry name" value="Serralysin-like_metalloprot_C"/>
</dbReference>
<dbReference type="PANTHER" id="PTHR38340:SF1">
    <property type="entry name" value="S-LAYER PROTEIN"/>
    <property type="match status" value="1"/>
</dbReference>
<dbReference type="GO" id="GO:0005509">
    <property type="term" value="F:calcium ion binding"/>
    <property type="evidence" value="ECO:0007669"/>
    <property type="project" value="InterPro"/>
</dbReference>
<protein>
    <submittedName>
        <fullName evidence="4">Calcium-binding protein</fullName>
    </submittedName>
</protein>
<dbReference type="PRINTS" id="PR00313">
    <property type="entry name" value="CABNDNGRPT"/>
</dbReference>
<dbReference type="Pfam" id="PF00353">
    <property type="entry name" value="HemolysinCabind"/>
    <property type="match status" value="3"/>
</dbReference>